<reference evidence="5 6" key="1">
    <citation type="submission" date="2017-06" db="EMBL/GenBank/DDBJ databases">
        <authorList>
            <person name="Kim H.J."/>
            <person name="Triplett B.A."/>
        </authorList>
    </citation>
    <scope>NUCLEOTIDE SEQUENCE [LARGE SCALE GENOMIC DNA]</scope>
    <source>
        <strain evidence="5 6">B29T1</strain>
    </source>
</reference>
<dbReference type="InterPro" id="IPR007138">
    <property type="entry name" value="ABM_dom"/>
</dbReference>
<dbReference type="InterPro" id="IPR036291">
    <property type="entry name" value="NAD(P)-bd_dom_sf"/>
</dbReference>
<dbReference type="RefSeq" id="WP_165769571.1">
    <property type="nucleotide sequence ID" value="NZ_FYEH01000007.1"/>
</dbReference>
<dbReference type="InterPro" id="IPR011008">
    <property type="entry name" value="Dimeric_a/b-barrel"/>
</dbReference>
<keyword evidence="2" id="KW-0520">NAD</keyword>
<dbReference type="GO" id="GO:0051287">
    <property type="term" value="F:NAD binding"/>
    <property type="evidence" value="ECO:0007669"/>
    <property type="project" value="InterPro"/>
</dbReference>
<dbReference type="GO" id="GO:0005829">
    <property type="term" value="C:cytosol"/>
    <property type="evidence" value="ECO:0007669"/>
    <property type="project" value="TreeGrafter"/>
</dbReference>
<dbReference type="CDD" id="cd12172">
    <property type="entry name" value="PGDH_like_2"/>
    <property type="match status" value="1"/>
</dbReference>
<dbReference type="Pfam" id="PF02826">
    <property type="entry name" value="2-Hacid_dh_C"/>
    <property type="match status" value="1"/>
</dbReference>
<dbReference type="Pfam" id="PF03992">
    <property type="entry name" value="ABM"/>
    <property type="match status" value="1"/>
</dbReference>
<gene>
    <name evidence="5" type="ORF">SAMN07250955_10765</name>
</gene>
<dbReference type="PANTHER" id="PTHR10996:SF178">
    <property type="entry name" value="2-HYDROXYACID DEHYDROGENASE YGL185C-RELATED"/>
    <property type="match status" value="1"/>
</dbReference>
<evidence type="ECO:0000256" key="1">
    <source>
        <dbReference type="ARBA" id="ARBA00023002"/>
    </source>
</evidence>
<evidence type="ECO:0000256" key="2">
    <source>
        <dbReference type="ARBA" id="ARBA00023027"/>
    </source>
</evidence>
<dbReference type="SUPFAM" id="SSF52283">
    <property type="entry name" value="Formate/glycerate dehydrogenase catalytic domain-like"/>
    <property type="match status" value="1"/>
</dbReference>
<dbReference type="SUPFAM" id="SSF51735">
    <property type="entry name" value="NAD(P)-binding Rossmann-fold domains"/>
    <property type="match status" value="1"/>
</dbReference>
<dbReference type="EMBL" id="FYEH01000007">
    <property type="protein sequence ID" value="SNB69862.1"/>
    <property type="molecule type" value="Genomic_DNA"/>
</dbReference>
<proteinExistence type="inferred from homology"/>
<sequence length="436" mass="47061">MKGSEGFVVLVEFSVKEGRTKEFLELITRHAEASFANETGCLQFDVIEDGNDAHRVFLYEVYADQAAFEAHRTMPQMPTTLAGLEPLIESSRISMHNRFRHPRPTAAVSRRILVTAPALRERHHLLKGLEQAGYELIFAPLDYTPGETELVTMLGGCCAVIAGMESYTRQVFAQCPELRCISRLGVGHEHVDLMAASNAGVAVAVTLGTNNDTVADYVLAAMGLLATRTLDYDAAVRRGEWAPLFHSGLSGAIIGLVGFGRIGRSIAKRCQGFSAEMLVADPNMDPDTVARLGCTLMPLERLLPQVDFLSIQAPLLPSTRQLIGGRELAAMKPGSFLVNVARGELLDETALVSSLRAGHLGGAVLDVFQREPLPANSALLEAPRLILTPHIAGLSETSLDAMARRAVHSLLDVLNGVDPGQGYLLNPEVVEPIAVL</sequence>
<organism evidence="5 6">
    <name type="scientific">Arboricoccus pini</name>
    <dbReference type="NCBI Taxonomy" id="1963835"/>
    <lineage>
        <taxon>Bacteria</taxon>
        <taxon>Pseudomonadati</taxon>
        <taxon>Pseudomonadota</taxon>
        <taxon>Alphaproteobacteria</taxon>
        <taxon>Geminicoccales</taxon>
        <taxon>Geminicoccaceae</taxon>
        <taxon>Arboricoccus</taxon>
    </lineage>
</organism>
<name>A0A212RC93_9PROT</name>
<dbReference type="InterPro" id="IPR050223">
    <property type="entry name" value="D-isomer_2-hydroxyacid_DH"/>
</dbReference>
<keyword evidence="6" id="KW-1185">Reference proteome</keyword>
<dbReference type="Proteomes" id="UP000197065">
    <property type="component" value="Unassembled WGS sequence"/>
</dbReference>
<evidence type="ECO:0000313" key="6">
    <source>
        <dbReference type="Proteomes" id="UP000197065"/>
    </source>
</evidence>
<evidence type="ECO:0000259" key="4">
    <source>
        <dbReference type="PROSITE" id="PS51725"/>
    </source>
</evidence>
<feature type="domain" description="ABM" evidence="4">
    <location>
        <begin position="7"/>
        <end position="96"/>
    </location>
</feature>
<dbReference type="Gene3D" id="3.30.70.100">
    <property type="match status" value="1"/>
</dbReference>
<dbReference type="PANTHER" id="PTHR10996">
    <property type="entry name" value="2-HYDROXYACID DEHYDROGENASE-RELATED"/>
    <property type="match status" value="1"/>
</dbReference>
<keyword evidence="1 3" id="KW-0560">Oxidoreductase</keyword>
<evidence type="ECO:0000256" key="3">
    <source>
        <dbReference type="RuleBase" id="RU003719"/>
    </source>
</evidence>
<dbReference type="Gene3D" id="3.40.50.720">
    <property type="entry name" value="NAD(P)-binding Rossmann-like Domain"/>
    <property type="match status" value="2"/>
</dbReference>
<dbReference type="SUPFAM" id="SSF54909">
    <property type="entry name" value="Dimeric alpha+beta barrel"/>
    <property type="match status" value="1"/>
</dbReference>
<comment type="similarity">
    <text evidence="3">Belongs to the D-isomer specific 2-hydroxyacid dehydrogenase family.</text>
</comment>
<evidence type="ECO:0000313" key="5">
    <source>
        <dbReference type="EMBL" id="SNB69862.1"/>
    </source>
</evidence>
<dbReference type="GO" id="GO:0030267">
    <property type="term" value="F:glyoxylate reductase (NADPH) activity"/>
    <property type="evidence" value="ECO:0007669"/>
    <property type="project" value="TreeGrafter"/>
</dbReference>
<dbReference type="InterPro" id="IPR006140">
    <property type="entry name" value="D-isomer_DH_NAD-bd"/>
</dbReference>
<protein>
    <submittedName>
        <fullName evidence="5">D-3-phosphoglycerate dehydrogenase</fullName>
    </submittedName>
</protein>
<accession>A0A212RC93</accession>
<dbReference type="PROSITE" id="PS51725">
    <property type="entry name" value="ABM"/>
    <property type="match status" value="1"/>
</dbReference>
<dbReference type="InterPro" id="IPR006139">
    <property type="entry name" value="D-isomer_2_OHA_DH_cat_dom"/>
</dbReference>
<dbReference type="InterPro" id="IPR029753">
    <property type="entry name" value="D-isomer_DH_CS"/>
</dbReference>
<dbReference type="AlphaFoldDB" id="A0A212RC93"/>
<dbReference type="PROSITE" id="PS00671">
    <property type="entry name" value="D_2_HYDROXYACID_DH_3"/>
    <property type="match status" value="1"/>
</dbReference>
<dbReference type="GO" id="GO:0016618">
    <property type="term" value="F:hydroxypyruvate reductase [NAD(P)H] activity"/>
    <property type="evidence" value="ECO:0007669"/>
    <property type="project" value="TreeGrafter"/>
</dbReference>
<dbReference type="Pfam" id="PF00389">
    <property type="entry name" value="2-Hacid_dh"/>
    <property type="match status" value="1"/>
</dbReference>